<dbReference type="PANTHER" id="PTHR23284:SF0">
    <property type="entry name" value="PROLACTIN REGULATORY ELEMENT-BINDING PROTEIN"/>
    <property type="match status" value="1"/>
</dbReference>
<evidence type="ECO:0000256" key="2">
    <source>
        <dbReference type="ARBA" id="ARBA00022574"/>
    </source>
</evidence>
<evidence type="ECO:0000256" key="1">
    <source>
        <dbReference type="ARBA" id="ARBA00022448"/>
    </source>
</evidence>
<keyword evidence="1 10" id="KW-0813">Transport</keyword>
<evidence type="ECO:0000313" key="12">
    <source>
        <dbReference type="EMBL" id="EMC97135.1"/>
    </source>
</evidence>
<protein>
    <recommendedName>
        <fullName evidence="10">Guanine nucleotide-exchange factor SEC12</fullName>
    </recommendedName>
</protein>
<evidence type="ECO:0000256" key="6">
    <source>
        <dbReference type="ARBA" id="ARBA00022892"/>
    </source>
</evidence>
<dbReference type="GO" id="GO:0003400">
    <property type="term" value="P:regulation of COPII vesicle coating"/>
    <property type="evidence" value="ECO:0007669"/>
    <property type="project" value="UniProtKB-UniRule"/>
</dbReference>
<sequence length="658" mass="72159">MPHQMNSKVSYAKATLPYPVFAADFDPYNRGYLVVGGGGGESKTGVPNQISVLDISNRASISTAAEVELSRDEDSVQSLANLATKDGLIVFAGINGSQANQNAGKNEHLRSFDVKYPPRKKQRTEKDGAEPKGEIKQIGKRSLFRSAKADKSETYQRILRLSPAHKRESGSKRIGAVATGMAKSNEIVVFSATSATPSDSDVIARIDLPEDAEATDLDIVETDESVFSMAYCTDYDIYEQSYKYNFGSKKVEKTPNGPRRVQSMPYPDAKQDPKSRSKYRCLRFLNGQSLVALANKPNKSGAELQIIHLYPTGPASIQLQKTLPSHIRQSVSMDVCALDADKNGNCQVIVAIASQDISIEVYVTNYQAATDTFSPFKHYLILRDVHQHQMTKICFSPFHSPLRAEDPENGAKDASGKEPPRKAETMMHPGPQYVRLASVSYGNTVVVDTFPLSPFEPKDKHSRYVLNHPSDERFTQISFIVVISLVVLVAAFLIQSFTTGFSSDWVGPFSLLPRDARELLDRPASAAAGFGRGMQHTVSSVVESAVPSGMPGKGRLQELLAAHGTSPDAQQKALVIRDGNEGTDVSVDVHADTEEYLKRDTKAKRWHELDEQQKASWKQKLIRAGRWAESEGESVLVSVLFSEYAGLVGQVARGVLNG</sequence>
<keyword evidence="4 10" id="KW-0677">Repeat</keyword>
<dbReference type="GO" id="GO:0000139">
    <property type="term" value="C:Golgi membrane"/>
    <property type="evidence" value="ECO:0007669"/>
    <property type="project" value="UniProtKB-SubCell"/>
</dbReference>
<evidence type="ECO:0000256" key="8">
    <source>
        <dbReference type="ARBA" id="ARBA00022989"/>
    </source>
</evidence>
<evidence type="ECO:0000256" key="4">
    <source>
        <dbReference type="ARBA" id="ARBA00022737"/>
    </source>
</evidence>
<dbReference type="PANTHER" id="PTHR23284">
    <property type="entry name" value="PROLACTIN REGULATORY ELEMENT BINDING PROTEIN"/>
    <property type="match status" value="1"/>
</dbReference>
<keyword evidence="5 10" id="KW-0256">Endoplasmic reticulum</keyword>
<reference evidence="12 13" key="1">
    <citation type="journal article" date="2012" name="PLoS Pathog.">
        <title>Diverse lifestyles and strategies of plant pathogenesis encoded in the genomes of eighteen Dothideomycetes fungi.</title>
        <authorList>
            <person name="Ohm R.A."/>
            <person name="Feau N."/>
            <person name="Henrissat B."/>
            <person name="Schoch C.L."/>
            <person name="Horwitz B.A."/>
            <person name="Barry K.W."/>
            <person name="Condon B.J."/>
            <person name="Copeland A.C."/>
            <person name="Dhillon B."/>
            <person name="Glaser F."/>
            <person name="Hesse C.N."/>
            <person name="Kosti I."/>
            <person name="LaButti K."/>
            <person name="Lindquist E.A."/>
            <person name="Lucas S."/>
            <person name="Salamov A.A."/>
            <person name="Bradshaw R.E."/>
            <person name="Ciuffetti L."/>
            <person name="Hamelin R.C."/>
            <person name="Kema G.H.J."/>
            <person name="Lawrence C."/>
            <person name="Scott J.A."/>
            <person name="Spatafora J.W."/>
            <person name="Turgeon B.G."/>
            <person name="de Wit P.J.G.M."/>
            <person name="Zhong S."/>
            <person name="Goodwin S.B."/>
            <person name="Grigoriev I.V."/>
        </authorList>
    </citation>
    <scope>NUCLEOTIDE SEQUENCE [LARGE SCALE GENOMIC DNA]</scope>
    <source>
        <strain evidence="12 13">UAMH 10762</strain>
    </source>
</reference>
<dbReference type="OrthoDB" id="16538at2759"/>
<dbReference type="GO" id="GO:0005789">
    <property type="term" value="C:endoplasmic reticulum membrane"/>
    <property type="evidence" value="ECO:0007669"/>
    <property type="project" value="UniProtKB-SubCell"/>
</dbReference>
<feature type="region of interest" description="Disordered" evidence="11">
    <location>
        <begin position="405"/>
        <end position="427"/>
    </location>
</feature>
<evidence type="ECO:0000256" key="11">
    <source>
        <dbReference type="SAM" id="MobiDB-lite"/>
    </source>
</evidence>
<comment type="subcellular location">
    <subcellularLocation>
        <location evidence="10">Endoplasmic reticulum membrane</location>
        <topology evidence="10">Single-pass type II membrane protein</topology>
    </subcellularLocation>
    <subcellularLocation>
        <location evidence="10">Golgi apparatus membrane</location>
        <topology evidence="10">Single-pass type II membrane protein</topology>
    </subcellularLocation>
</comment>
<keyword evidence="9" id="KW-0472">Membrane</keyword>
<dbReference type="GO" id="GO:0015031">
    <property type="term" value="P:protein transport"/>
    <property type="evidence" value="ECO:0007669"/>
    <property type="project" value="UniProtKB-KW"/>
</dbReference>
<dbReference type="Proteomes" id="UP000011761">
    <property type="component" value="Unassembled WGS sequence"/>
</dbReference>
<keyword evidence="13" id="KW-1185">Reference proteome</keyword>
<name>M2NDY9_BAUPA</name>
<dbReference type="RefSeq" id="XP_007675196.1">
    <property type="nucleotide sequence ID" value="XM_007677006.1"/>
</dbReference>
<evidence type="ECO:0000256" key="3">
    <source>
        <dbReference type="ARBA" id="ARBA00022692"/>
    </source>
</evidence>
<keyword evidence="6" id="KW-0931">ER-Golgi transport</keyword>
<dbReference type="AlphaFoldDB" id="M2NDY9"/>
<dbReference type="KEGG" id="bcom:BAUCODRAFT_32874"/>
<comment type="function">
    <text evidence="10">Guanine nucleotide-exchange factor (GEF) required for the formation or budding of transport vesicles from the ER.</text>
</comment>
<feature type="compositionally biased region" description="Basic and acidic residues" evidence="11">
    <location>
        <begin position="405"/>
        <end position="425"/>
    </location>
</feature>
<dbReference type="GeneID" id="19111885"/>
<dbReference type="HOGENOM" id="CLU_021000_0_0_1"/>
<gene>
    <name evidence="12" type="ORF">BAUCODRAFT_32874</name>
</gene>
<evidence type="ECO:0000256" key="9">
    <source>
        <dbReference type="ARBA" id="ARBA00023136"/>
    </source>
</evidence>
<evidence type="ECO:0000256" key="5">
    <source>
        <dbReference type="ARBA" id="ARBA00022824"/>
    </source>
</evidence>
<organism evidence="12 13">
    <name type="scientific">Baudoinia panamericana (strain UAMH 10762)</name>
    <name type="common">Angels' share fungus</name>
    <name type="synonym">Baudoinia compniacensis (strain UAMH 10762)</name>
    <dbReference type="NCBI Taxonomy" id="717646"/>
    <lineage>
        <taxon>Eukaryota</taxon>
        <taxon>Fungi</taxon>
        <taxon>Dikarya</taxon>
        <taxon>Ascomycota</taxon>
        <taxon>Pezizomycotina</taxon>
        <taxon>Dothideomycetes</taxon>
        <taxon>Dothideomycetidae</taxon>
        <taxon>Mycosphaerellales</taxon>
        <taxon>Teratosphaeriaceae</taxon>
        <taxon>Baudoinia</taxon>
    </lineage>
</organism>
<keyword evidence="2 10" id="KW-0853">WD repeat</keyword>
<feature type="region of interest" description="Disordered" evidence="11">
    <location>
        <begin position="253"/>
        <end position="274"/>
    </location>
</feature>
<evidence type="ECO:0000256" key="10">
    <source>
        <dbReference type="RuleBase" id="RU369019"/>
    </source>
</evidence>
<dbReference type="eggNOG" id="ENOG502S8QF">
    <property type="taxonomic scope" value="Eukaryota"/>
</dbReference>
<feature type="region of interest" description="Disordered" evidence="11">
    <location>
        <begin position="100"/>
        <end position="133"/>
    </location>
</feature>
<dbReference type="GO" id="GO:0006888">
    <property type="term" value="P:endoplasmic reticulum to Golgi vesicle-mediated transport"/>
    <property type="evidence" value="ECO:0007669"/>
    <property type="project" value="UniProtKB-UniRule"/>
</dbReference>
<keyword evidence="8" id="KW-1133">Transmembrane helix</keyword>
<dbReference type="OMA" id="EPQLAIF"/>
<evidence type="ECO:0000313" key="13">
    <source>
        <dbReference type="Proteomes" id="UP000011761"/>
    </source>
</evidence>
<evidence type="ECO:0000256" key="7">
    <source>
        <dbReference type="ARBA" id="ARBA00022927"/>
    </source>
</evidence>
<dbReference type="InterPro" id="IPR045260">
    <property type="entry name" value="Sec12-like"/>
</dbReference>
<accession>M2NDY9</accession>
<dbReference type="Gene3D" id="2.130.10.10">
    <property type="entry name" value="YVTN repeat-like/Quinoprotein amine dehydrogenase"/>
    <property type="match status" value="1"/>
</dbReference>
<keyword evidence="7 10" id="KW-0653">Protein transport</keyword>
<comment type="similarity">
    <text evidence="10">Belongs to the WD repeat SEC12 family.</text>
</comment>
<dbReference type="EMBL" id="KB445554">
    <property type="protein sequence ID" value="EMC97135.1"/>
    <property type="molecule type" value="Genomic_DNA"/>
</dbReference>
<feature type="compositionally biased region" description="Basic and acidic residues" evidence="11">
    <location>
        <begin position="124"/>
        <end position="133"/>
    </location>
</feature>
<proteinExistence type="inferred from homology"/>
<dbReference type="InterPro" id="IPR015943">
    <property type="entry name" value="WD40/YVTN_repeat-like_dom_sf"/>
</dbReference>
<keyword evidence="3" id="KW-0812">Transmembrane</keyword>
<dbReference type="STRING" id="717646.M2NDY9"/>
<dbReference type="GO" id="GO:0005085">
    <property type="term" value="F:guanyl-nucleotide exchange factor activity"/>
    <property type="evidence" value="ECO:0007669"/>
    <property type="project" value="InterPro"/>
</dbReference>